<name>A0ABN9UF36_9DINO</name>
<dbReference type="EMBL" id="CAUYUJ010015793">
    <property type="protein sequence ID" value="CAK0858161.1"/>
    <property type="molecule type" value="Genomic_DNA"/>
</dbReference>
<feature type="region of interest" description="Disordered" evidence="1">
    <location>
        <begin position="1"/>
        <end position="28"/>
    </location>
</feature>
<gene>
    <name evidence="2" type="ORF">PCOR1329_LOCUS48032</name>
</gene>
<evidence type="ECO:0000313" key="3">
    <source>
        <dbReference type="Proteomes" id="UP001189429"/>
    </source>
</evidence>
<organism evidence="2 3">
    <name type="scientific">Prorocentrum cordatum</name>
    <dbReference type="NCBI Taxonomy" id="2364126"/>
    <lineage>
        <taxon>Eukaryota</taxon>
        <taxon>Sar</taxon>
        <taxon>Alveolata</taxon>
        <taxon>Dinophyceae</taxon>
        <taxon>Prorocentrales</taxon>
        <taxon>Prorocentraceae</taxon>
        <taxon>Prorocentrum</taxon>
    </lineage>
</organism>
<evidence type="ECO:0000256" key="1">
    <source>
        <dbReference type="SAM" id="MobiDB-lite"/>
    </source>
</evidence>
<reference evidence="2" key="1">
    <citation type="submission" date="2023-10" db="EMBL/GenBank/DDBJ databases">
        <authorList>
            <person name="Chen Y."/>
            <person name="Shah S."/>
            <person name="Dougan E. K."/>
            <person name="Thang M."/>
            <person name="Chan C."/>
        </authorList>
    </citation>
    <scope>NUCLEOTIDE SEQUENCE [LARGE SCALE GENOMIC DNA]</scope>
</reference>
<sequence length="142" mass="15212">MAGARPRSVGASGRPRTAPTGGVAARAPVPGRADAASASFVGFERFVAQRPEVFALLVQLLIPLATEGARLMSEEMQVAAKCLPHRTAEMRMGVMKKAQKRQRGCLDELHRTFTLQHQHLLKSRAQIRSRSVCLGLSGGAGP</sequence>
<keyword evidence="3" id="KW-1185">Reference proteome</keyword>
<accession>A0ABN9UF36</accession>
<protein>
    <submittedName>
        <fullName evidence="2">Uncharacterized protein</fullName>
    </submittedName>
</protein>
<dbReference type="Proteomes" id="UP001189429">
    <property type="component" value="Unassembled WGS sequence"/>
</dbReference>
<proteinExistence type="predicted"/>
<comment type="caution">
    <text evidence="2">The sequence shown here is derived from an EMBL/GenBank/DDBJ whole genome shotgun (WGS) entry which is preliminary data.</text>
</comment>
<evidence type="ECO:0000313" key="2">
    <source>
        <dbReference type="EMBL" id="CAK0858161.1"/>
    </source>
</evidence>